<reference evidence="5 6" key="1">
    <citation type="submission" date="2014-01" db="EMBL/GenBank/DDBJ databases">
        <title>Full genme sequencing of cellulolytic bacterium Gynuella sunshinyii YC6258T gen. nov., sp. nov.</title>
        <authorList>
            <person name="Khan H."/>
            <person name="Chung E.J."/>
            <person name="Chung Y.R."/>
        </authorList>
    </citation>
    <scope>NUCLEOTIDE SEQUENCE [LARGE SCALE GENOMIC DNA]</scope>
    <source>
        <strain evidence="5 6">YC6258</strain>
    </source>
</reference>
<evidence type="ECO:0000313" key="6">
    <source>
        <dbReference type="Proteomes" id="UP000032266"/>
    </source>
</evidence>
<dbReference type="EMBL" id="CP007142">
    <property type="protein sequence ID" value="AJQ95982.1"/>
    <property type="molecule type" value="Genomic_DNA"/>
</dbReference>
<dbReference type="PROSITE" id="PS51123">
    <property type="entry name" value="OMPA_2"/>
    <property type="match status" value="1"/>
</dbReference>
<dbReference type="PRINTS" id="PR01021">
    <property type="entry name" value="OMPADOMAIN"/>
</dbReference>
<dbReference type="InterPro" id="IPR036737">
    <property type="entry name" value="OmpA-like_sf"/>
</dbReference>
<proteinExistence type="predicted"/>
<dbReference type="Gene3D" id="2.60.40.2540">
    <property type="match status" value="1"/>
</dbReference>
<organism evidence="5 6">
    <name type="scientific">Gynuella sunshinyii YC6258</name>
    <dbReference type="NCBI Taxonomy" id="1445510"/>
    <lineage>
        <taxon>Bacteria</taxon>
        <taxon>Pseudomonadati</taxon>
        <taxon>Pseudomonadota</taxon>
        <taxon>Gammaproteobacteria</taxon>
        <taxon>Oceanospirillales</taxon>
        <taxon>Saccharospirillaceae</taxon>
        <taxon>Gynuella</taxon>
    </lineage>
</organism>
<dbReference type="OrthoDB" id="6905929at2"/>
<dbReference type="GO" id="GO:0009279">
    <property type="term" value="C:cell outer membrane"/>
    <property type="evidence" value="ECO:0007669"/>
    <property type="project" value="UniProtKB-SubCell"/>
</dbReference>
<evidence type="ECO:0000256" key="2">
    <source>
        <dbReference type="ARBA" id="ARBA00023136"/>
    </source>
</evidence>
<dbReference type="InterPro" id="IPR041544">
    <property type="entry name" value="MotY_N"/>
</dbReference>
<keyword evidence="2 3" id="KW-0472">Membrane</keyword>
<dbReference type="Pfam" id="PF00691">
    <property type="entry name" value="OmpA"/>
    <property type="match status" value="1"/>
</dbReference>
<feature type="domain" description="OmpA-like" evidence="4">
    <location>
        <begin position="169"/>
        <end position="287"/>
    </location>
</feature>
<dbReference type="InterPro" id="IPR006664">
    <property type="entry name" value="OMP_bac"/>
</dbReference>
<name>A0A0C5VMM7_9GAMM</name>
<dbReference type="STRING" id="1445510.YC6258_03946"/>
<evidence type="ECO:0000256" key="3">
    <source>
        <dbReference type="PROSITE-ProRule" id="PRU00473"/>
    </source>
</evidence>
<comment type="subcellular location">
    <subcellularLocation>
        <location evidence="1">Cell outer membrane</location>
    </subcellularLocation>
</comment>
<gene>
    <name evidence="5" type="ORF">YC6258_03946</name>
</gene>
<dbReference type="SUPFAM" id="SSF103088">
    <property type="entry name" value="OmpA-like"/>
    <property type="match status" value="1"/>
</dbReference>
<dbReference type="Pfam" id="PF18393">
    <property type="entry name" value="MotY_N"/>
    <property type="match status" value="1"/>
</dbReference>
<dbReference type="RefSeq" id="WP_052830387.1">
    <property type="nucleotide sequence ID" value="NZ_CP007142.1"/>
</dbReference>
<dbReference type="CDD" id="cd07185">
    <property type="entry name" value="OmpA_C-like"/>
    <property type="match status" value="1"/>
</dbReference>
<sequence length="302" mass="34829">MANYQRILFFFLGLILAVQGQTITFTTGLNDTEWKLVSSPFGCLFRQNIPLYGSGVFFREAGEDLLFYLETDHNQMREGKAALVVEAPDWKANALTSDLGYVRVRDTRYPVVVESIRSDRMMAELLDGMAPTFTRQAIYLSDRIRVRLSPAQFKPYYEQYLACVSGLLPVNYDQIKRTNIYFDNGQDELDAADKRLLNKIATYILTDTRVINIYIDGHTDDRGSRYENRRLSEKRADLVQQYLMSRNIDVGMMILNYHGERYPVASNATAAGRAKNRRVSIRIERIMDDPDDPMARHPDFDE</sequence>
<protein>
    <submittedName>
        <fullName evidence="5">Outer membrane protein and related peptidoglycan-associated (Lipo)protein</fullName>
    </submittedName>
</protein>
<dbReference type="AlphaFoldDB" id="A0A0C5VMM7"/>
<evidence type="ECO:0000259" key="4">
    <source>
        <dbReference type="PROSITE" id="PS51123"/>
    </source>
</evidence>
<dbReference type="InterPro" id="IPR050330">
    <property type="entry name" value="Bact_OuterMem_StrucFunc"/>
</dbReference>
<evidence type="ECO:0000313" key="5">
    <source>
        <dbReference type="EMBL" id="AJQ95982.1"/>
    </source>
</evidence>
<dbReference type="PRINTS" id="PR01023">
    <property type="entry name" value="NAFLGMOTY"/>
</dbReference>
<dbReference type="PANTHER" id="PTHR30329">
    <property type="entry name" value="STATOR ELEMENT OF FLAGELLAR MOTOR COMPLEX"/>
    <property type="match status" value="1"/>
</dbReference>
<dbReference type="InterPro" id="IPR006665">
    <property type="entry name" value="OmpA-like"/>
</dbReference>
<dbReference type="KEGG" id="gsn:YC6258_03946"/>
<dbReference type="Proteomes" id="UP000032266">
    <property type="component" value="Chromosome"/>
</dbReference>
<dbReference type="HOGENOM" id="CLU_069369_0_0_6"/>
<dbReference type="PANTHER" id="PTHR30329:SF17">
    <property type="entry name" value="LIPOPROTEIN YFIB-RELATED"/>
    <property type="match status" value="1"/>
</dbReference>
<accession>A0A0C5VMM7</accession>
<keyword evidence="6" id="KW-1185">Reference proteome</keyword>
<evidence type="ECO:0000256" key="1">
    <source>
        <dbReference type="ARBA" id="ARBA00004442"/>
    </source>
</evidence>
<dbReference type="Gene3D" id="3.30.1330.60">
    <property type="entry name" value="OmpA-like domain"/>
    <property type="match status" value="1"/>
</dbReference>